<keyword evidence="6" id="KW-1185">Reference proteome</keyword>
<reference evidence="4 6" key="2">
    <citation type="journal article" date="2013" name="Nature">
        <title>Insights into bilaterian evolution from three spiralian genomes.</title>
        <authorList>
            <person name="Simakov O."/>
            <person name="Marletaz F."/>
            <person name="Cho S.J."/>
            <person name="Edsinger-Gonzales E."/>
            <person name="Havlak P."/>
            <person name="Hellsten U."/>
            <person name="Kuo D.H."/>
            <person name="Larsson T."/>
            <person name="Lv J."/>
            <person name="Arendt D."/>
            <person name="Savage R."/>
            <person name="Osoegawa K."/>
            <person name="de Jong P."/>
            <person name="Grimwood J."/>
            <person name="Chapman J.A."/>
            <person name="Shapiro H."/>
            <person name="Aerts A."/>
            <person name="Otillar R.P."/>
            <person name="Terry A.Y."/>
            <person name="Boore J.L."/>
            <person name="Grigoriev I.V."/>
            <person name="Lindberg D.R."/>
            <person name="Seaver E.C."/>
            <person name="Weisblat D.A."/>
            <person name="Putnam N.H."/>
            <person name="Rokhsar D.S."/>
        </authorList>
    </citation>
    <scope>NUCLEOTIDE SEQUENCE</scope>
</reference>
<dbReference type="PANTHER" id="PTHR46888">
    <property type="entry name" value="ZINC KNUCKLE DOMAINCONTAINING PROTEIN-RELATED"/>
    <property type="match status" value="1"/>
</dbReference>
<dbReference type="OrthoDB" id="427960at2759"/>
<dbReference type="EMBL" id="KB096080">
    <property type="protein sequence ID" value="ESO08394.1"/>
    <property type="molecule type" value="Genomic_DNA"/>
</dbReference>
<name>T1F1L5_HELRO</name>
<dbReference type="AlphaFoldDB" id="T1F1L5"/>
<reference evidence="5" key="3">
    <citation type="submission" date="2015-06" db="UniProtKB">
        <authorList>
            <consortium name="EnsemblMetazoa"/>
        </authorList>
    </citation>
    <scope>IDENTIFICATION</scope>
</reference>
<dbReference type="PANTHER" id="PTHR46888:SF1">
    <property type="entry name" value="RIBONUCLEASE H"/>
    <property type="match status" value="1"/>
</dbReference>
<keyword evidence="1" id="KW-0862">Zinc</keyword>
<gene>
    <name evidence="5" type="primary">20202715</name>
    <name evidence="4" type="ORF">HELRODRAFT_169226</name>
</gene>
<dbReference type="HOGENOM" id="CLU_024537_1_0_1"/>
<organism evidence="5 6">
    <name type="scientific">Helobdella robusta</name>
    <name type="common">Californian leech</name>
    <dbReference type="NCBI Taxonomy" id="6412"/>
    <lineage>
        <taxon>Eukaryota</taxon>
        <taxon>Metazoa</taxon>
        <taxon>Spiralia</taxon>
        <taxon>Lophotrochozoa</taxon>
        <taxon>Annelida</taxon>
        <taxon>Clitellata</taxon>
        <taxon>Hirudinea</taxon>
        <taxon>Rhynchobdellida</taxon>
        <taxon>Glossiphoniidae</taxon>
        <taxon>Helobdella</taxon>
    </lineage>
</organism>
<sequence length="405" mass="45913">MERQTRSKVTGATTDGEGIAESYDIKSHRTDFFAKSLKHLLGPCPTDIRDVPAYLVRIEKIFENHDVDWDIRANLLMMNLNDGMKSWLDNLSGEDMRDYAKFYFQSREVDSFQSVVNLICADRLKELLPKNVLEFVLTQEMDDWMGYEVLAKTVDRHEMNMNMKMSSQPTASTRPPPVVYKNVSNDVRREDRCYRCNMSGHIARFCNRKPTSTATPKRILKCEVTSKPKWLHVITNESQQGKVPRVIQADKFYERAYVDVMLNDTLNRKALIDSGAEVCCISEDLCESLNLPLGGKLMVRGLEPEGKEVDGVWINLKPVPSDERCRVMAPAVKVWCAVIPGLVEGLLITPGVVELLNKVKHYEFPSPVNDDDEQRVGEAMSDCDVEEWSNQDGDGLGLGLVEEKG</sequence>
<dbReference type="PROSITE" id="PS50158">
    <property type="entry name" value="ZF_CCHC"/>
    <property type="match status" value="1"/>
</dbReference>
<dbReference type="EnsemblMetazoa" id="HelroT169226">
    <property type="protein sequence ID" value="HelroP169226"/>
    <property type="gene ID" value="HelroG169226"/>
</dbReference>
<accession>T1F1L5</accession>
<dbReference type="Proteomes" id="UP000015101">
    <property type="component" value="Unassembled WGS sequence"/>
</dbReference>
<dbReference type="GO" id="GO:0003676">
    <property type="term" value="F:nucleic acid binding"/>
    <property type="evidence" value="ECO:0007669"/>
    <property type="project" value="InterPro"/>
</dbReference>
<evidence type="ECO:0000259" key="3">
    <source>
        <dbReference type="PROSITE" id="PS50158"/>
    </source>
</evidence>
<dbReference type="RefSeq" id="XP_009013324.1">
    <property type="nucleotide sequence ID" value="XM_009015076.1"/>
</dbReference>
<keyword evidence="1" id="KW-0479">Metal-binding</keyword>
<dbReference type="GeneID" id="20202715"/>
<reference evidence="6" key="1">
    <citation type="submission" date="2012-12" db="EMBL/GenBank/DDBJ databases">
        <authorList>
            <person name="Hellsten U."/>
            <person name="Grimwood J."/>
            <person name="Chapman J.A."/>
            <person name="Shapiro H."/>
            <person name="Aerts A."/>
            <person name="Otillar R.P."/>
            <person name="Terry A.Y."/>
            <person name="Boore J.L."/>
            <person name="Simakov O."/>
            <person name="Marletaz F."/>
            <person name="Cho S.-J."/>
            <person name="Edsinger-Gonzales E."/>
            <person name="Havlak P."/>
            <person name="Kuo D.-H."/>
            <person name="Larsson T."/>
            <person name="Lv J."/>
            <person name="Arendt D."/>
            <person name="Savage R."/>
            <person name="Osoegawa K."/>
            <person name="de Jong P."/>
            <person name="Lindberg D.R."/>
            <person name="Seaver E.C."/>
            <person name="Weisblat D.A."/>
            <person name="Putnam N.H."/>
            <person name="Grigoriev I.V."/>
            <person name="Rokhsar D.S."/>
        </authorList>
    </citation>
    <scope>NUCLEOTIDE SEQUENCE</scope>
</reference>
<dbReference type="InterPro" id="IPR001878">
    <property type="entry name" value="Znf_CCHC"/>
</dbReference>
<evidence type="ECO:0000313" key="5">
    <source>
        <dbReference type="EnsemblMetazoa" id="HelroP169226"/>
    </source>
</evidence>
<dbReference type="CTD" id="20202715"/>
<dbReference type="KEGG" id="hro:HELRODRAFT_169226"/>
<keyword evidence="1" id="KW-0863">Zinc-finger</keyword>
<dbReference type="EMBL" id="AMQM01003233">
    <property type="status" value="NOT_ANNOTATED_CDS"/>
    <property type="molecule type" value="Genomic_DNA"/>
</dbReference>
<evidence type="ECO:0000256" key="2">
    <source>
        <dbReference type="SAM" id="MobiDB-lite"/>
    </source>
</evidence>
<feature type="domain" description="CCHC-type" evidence="3">
    <location>
        <begin position="192"/>
        <end position="206"/>
    </location>
</feature>
<dbReference type="STRING" id="6412.T1F1L5"/>
<evidence type="ECO:0000313" key="4">
    <source>
        <dbReference type="EMBL" id="ESO08394.1"/>
    </source>
</evidence>
<evidence type="ECO:0000256" key="1">
    <source>
        <dbReference type="PROSITE-ProRule" id="PRU00047"/>
    </source>
</evidence>
<dbReference type="Gene3D" id="4.10.60.10">
    <property type="entry name" value="Zinc finger, CCHC-type"/>
    <property type="match status" value="1"/>
</dbReference>
<dbReference type="InParanoid" id="T1F1L5"/>
<proteinExistence type="predicted"/>
<protein>
    <recommendedName>
        <fullName evidence="3">CCHC-type domain-containing protein</fullName>
    </recommendedName>
</protein>
<evidence type="ECO:0000313" key="6">
    <source>
        <dbReference type="Proteomes" id="UP000015101"/>
    </source>
</evidence>
<dbReference type="GO" id="GO:0008270">
    <property type="term" value="F:zinc ion binding"/>
    <property type="evidence" value="ECO:0007669"/>
    <property type="project" value="UniProtKB-KW"/>
</dbReference>
<feature type="region of interest" description="Disordered" evidence="2">
    <location>
        <begin position="368"/>
        <end position="405"/>
    </location>
</feature>